<dbReference type="EMBL" id="CAJNIZ010043071">
    <property type="protein sequence ID" value="CAE7648787.1"/>
    <property type="molecule type" value="Genomic_DNA"/>
</dbReference>
<keyword evidence="6 11" id="KW-0472">Membrane</keyword>
<evidence type="ECO:0000256" key="2">
    <source>
        <dbReference type="ARBA" id="ARBA00022448"/>
    </source>
</evidence>
<name>A0A812VXX7_SYMPI</name>
<dbReference type="PANTHER" id="PTHR18966">
    <property type="entry name" value="IONOTROPIC GLUTAMATE RECEPTOR"/>
    <property type="match status" value="1"/>
</dbReference>
<dbReference type="GO" id="GO:0016020">
    <property type="term" value="C:membrane"/>
    <property type="evidence" value="ECO:0007669"/>
    <property type="project" value="UniProtKB-SubCell"/>
</dbReference>
<keyword evidence="3 11" id="KW-0812">Transmembrane</keyword>
<feature type="signal peptide" evidence="12">
    <location>
        <begin position="1"/>
        <end position="20"/>
    </location>
</feature>
<keyword evidence="8" id="KW-0325">Glycoprotein</keyword>
<evidence type="ECO:0000256" key="6">
    <source>
        <dbReference type="ARBA" id="ARBA00023136"/>
    </source>
</evidence>
<dbReference type="InterPro" id="IPR015683">
    <property type="entry name" value="Ionotropic_Glu_rcpt"/>
</dbReference>
<evidence type="ECO:0000256" key="10">
    <source>
        <dbReference type="ARBA" id="ARBA00023303"/>
    </source>
</evidence>
<sequence length="371" mass="40628">MMSAFLLLALFSDCLLTVVAMPLEGSTQCPCVNHTDSSYGRGCRAHDINGSHYPQCLSAEPPKWCDDHWCYVDRSNCDVTNEISASEGAEKYWSYTTCGYRDLFSLANITESIRGQTLRVLFISNTGGWKGNYCSELGQICVNQRGRGPTQRIIDTLTNSAGFRIEQQQDVGSSQNFGVSGSLGADGQGMGFVDICGCSMVMLPRRTDASPFITMWSEPVIMVGPTRLEQPSDDFVSMLGRAFRPFSPSLWGTVLVMALSISFLITLLEKGEGGQFQELERVDTFGAGLFTAFFSLVTFEVQFQPQTVGGRILTLGLSFMLVLLVSGYTATLASFLVVEKRLTSPIDSLDDAIRLSYKVGTGFRSPPNLKP</sequence>
<evidence type="ECO:0000256" key="7">
    <source>
        <dbReference type="ARBA" id="ARBA00023170"/>
    </source>
</evidence>
<comment type="subcellular location">
    <subcellularLocation>
        <location evidence="1">Membrane</location>
        <topology evidence="1">Multi-pass membrane protein</topology>
    </subcellularLocation>
</comment>
<dbReference type="Gene3D" id="1.10.287.70">
    <property type="match status" value="1"/>
</dbReference>
<comment type="caution">
    <text evidence="14">The sequence shown here is derived from an EMBL/GenBank/DDBJ whole genome shotgun (WGS) entry which is preliminary data.</text>
</comment>
<evidence type="ECO:0000313" key="15">
    <source>
        <dbReference type="Proteomes" id="UP000649617"/>
    </source>
</evidence>
<evidence type="ECO:0000313" key="14">
    <source>
        <dbReference type="EMBL" id="CAE7648787.1"/>
    </source>
</evidence>
<keyword evidence="7" id="KW-0675">Receptor</keyword>
<organism evidence="14 15">
    <name type="scientific">Symbiodinium pilosum</name>
    <name type="common">Dinoflagellate</name>
    <dbReference type="NCBI Taxonomy" id="2952"/>
    <lineage>
        <taxon>Eukaryota</taxon>
        <taxon>Sar</taxon>
        <taxon>Alveolata</taxon>
        <taxon>Dinophyceae</taxon>
        <taxon>Suessiales</taxon>
        <taxon>Symbiodiniaceae</taxon>
        <taxon>Symbiodinium</taxon>
    </lineage>
</organism>
<dbReference type="InterPro" id="IPR001320">
    <property type="entry name" value="Iontro_rcpt_C"/>
</dbReference>
<evidence type="ECO:0000256" key="1">
    <source>
        <dbReference type="ARBA" id="ARBA00004141"/>
    </source>
</evidence>
<feature type="chain" id="PRO_5033019783" description="Ionotropic glutamate receptor C-terminal domain-containing protein" evidence="12">
    <location>
        <begin position="21"/>
        <end position="371"/>
    </location>
</feature>
<feature type="transmembrane region" description="Helical" evidence="11">
    <location>
        <begin position="250"/>
        <end position="268"/>
    </location>
</feature>
<feature type="domain" description="Ionotropic glutamate receptor C-terminal" evidence="13">
    <location>
        <begin position="248"/>
        <end position="351"/>
    </location>
</feature>
<dbReference type="AlphaFoldDB" id="A0A812VXX7"/>
<keyword evidence="2" id="KW-0813">Transport</keyword>
<evidence type="ECO:0000256" key="11">
    <source>
        <dbReference type="SAM" id="Phobius"/>
    </source>
</evidence>
<keyword evidence="10" id="KW-0407">Ion channel</keyword>
<accession>A0A812VXX7</accession>
<dbReference type="Pfam" id="PF00060">
    <property type="entry name" value="Lig_chan"/>
    <property type="match status" value="1"/>
</dbReference>
<evidence type="ECO:0000256" key="12">
    <source>
        <dbReference type="SAM" id="SignalP"/>
    </source>
</evidence>
<proteinExistence type="predicted"/>
<protein>
    <recommendedName>
        <fullName evidence="13">Ionotropic glutamate receptor C-terminal domain-containing protein</fullName>
    </recommendedName>
</protein>
<reference evidence="14" key="1">
    <citation type="submission" date="2021-02" db="EMBL/GenBank/DDBJ databases">
        <authorList>
            <person name="Dougan E. K."/>
            <person name="Rhodes N."/>
            <person name="Thang M."/>
            <person name="Chan C."/>
        </authorList>
    </citation>
    <scope>NUCLEOTIDE SEQUENCE</scope>
</reference>
<dbReference type="GO" id="GO:0015276">
    <property type="term" value="F:ligand-gated monoatomic ion channel activity"/>
    <property type="evidence" value="ECO:0007669"/>
    <property type="project" value="InterPro"/>
</dbReference>
<keyword evidence="9" id="KW-1071">Ligand-gated ion channel</keyword>
<evidence type="ECO:0000256" key="3">
    <source>
        <dbReference type="ARBA" id="ARBA00022692"/>
    </source>
</evidence>
<gene>
    <name evidence="14" type="ORF">SPIL2461_LOCUS17278</name>
</gene>
<keyword evidence="4 11" id="KW-1133">Transmembrane helix</keyword>
<feature type="transmembrane region" description="Helical" evidence="11">
    <location>
        <begin position="284"/>
        <end position="303"/>
    </location>
</feature>
<feature type="transmembrane region" description="Helical" evidence="11">
    <location>
        <begin position="315"/>
        <end position="338"/>
    </location>
</feature>
<dbReference type="OrthoDB" id="410509at2759"/>
<evidence type="ECO:0000256" key="4">
    <source>
        <dbReference type="ARBA" id="ARBA00022989"/>
    </source>
</evidence>
<evidence type="ECO:0000259" key="13">
    <source>
        <dbReference type="Pfam" id="PF00060"/>
    </source>
</evidence>
<dbReference type="Proteomes" id="UP000649617">
    <property type="component" value="Unassembled WGS sequence"/>
</dbReference>
<evidence type="ECO:0000256" key="5">
    <source>
        <dbReference type="ARBA" id="ARBA00023065"/>
    </source>
</evidence>
<evidence type="ECO:0000256" key="8">
    <source>
        <dbReference type="ARBA" id="ARBA00023180"/>
    </source>
</evidence>
<keyword evidence="15" id="KW-1185">Reference proteome</keyword>
<keyword evidence="5" id="KW-0406">Ion transport</keyword>
<keyword evidence="12" id="KW-0732">Signal</keyword>
<evidence type="ECO:0000256" key="9">
    <source>
        <dbReference type="ARBA" id="ARBA00023286"/>
    </source>
</evidence>